<proteinExistence type="predicted"/>
<dbReference type="AlphaFoldDB" id="A0AAV4NGM1"/>
<keyword evidence="2" id="KW-1185">Reference proteome</keyword>
<name>A0AAV4NGM1_CAEEX</name>
<dbReference type="Proteomes" id="UP001054945">
    <property type="component" value="Unassembled WGS sequence"/>
</dbReference>
<accession>A0AAV4NGM1</accession>
<evidence type="ECO:0000313" key="2">
    <source>
        <dbReference type="Proteomes" id="UP001054945"/>
    </source>
</evidence>
<dbReference type="EMBL" id="BPLR01003281">
    <property type="protein sequence ID" value="GIX82998.1"/>
    <property type="molecule type" value="Genomic_DNA"/>
</dbReference>
<gene>
    <name evidence="1" type="ORF">CEXT_469261</name>
</gene>
<sequence length="152" mass="17009">MALHKRHPFLPPQSKWVENDFVKLPTAASVPLMHENLFVSSACSFLPPYFSASEIYGDKSHAPHPPWTGVWGATFVQEGSAEDLERGIDSFNDAAIGDICGPVCVCVCDCFCLSWINSWKSLIFCLVCFRFCPKVTSVKKQKRFDEKVNVFG</sequence>
<comment type="caution">
    <text evidence="1">The sequence shown here is derived from an EMBL/GenBank/DDBJ whole genome shotgun (WGS) entry which is preliminary data.</text>
</comment>
<reference evidence="1 2" key="1">
    <citation type="submission" date="2021-06" db="EMBL/GenBank/DDBJ databases">
        <title>Caerostris extrusa draft genome.</title>
        <authorList>
            <person name="Kono N."/>
            <person name="Arakawa K."/>
        </authorList>
    </citation>
    <scope>NUCLEOTIDE SEQUENCE [LARGE SCALE GENOMIC DNA]</scope>
</reference>
<organism evidence="1 2">
    <name type="scientific">Caerostris extrusa</name>
    <name type="common">Bark spider</name>
    <name type="synonym">Caerostris bankana</name>
    <dbReference type="NCBI Taxonomy" id="172846"/>
    <lineage>
        <taxon>Eukaryota</taxon>
        <taxon>Metazoa</taxon>
        <taxon>Ecdysozoa</taxon>
        <taxon>Arthropoda</taxon>
        <taxon>Chelicerata</taxon>
        <taxon>Arachnida</taxon>
        <taxon>Araneae</taxon>
        <taxon>Araneomorphae</taxon>
        <taxon>Entelegynae</taxon>
        <taxon>Araneoidea</taxon>
        <taxon>Araneidae</taxon>
        <taxon>Caerostris</taxon>
    </lineage>
</organism>
<protein>
    <submittedName>
        <fullName evidence="1">Uncharacterized protein</fullName>
    </submittedName>
</protein>
<evidence type="ECO:0000313" key="1">
    <source>
        <dbReference type="EMBL" id="GIX82998.1"/>
    </source>
</evidence>